<accession>A0A096C1M7</accession>
<evidence type="ECO:0000313" key="3">
    <source>
        <dbReference type="Proteomes" id="UP000029538"/>
    </source>
</evidence>
<organism evidence="2 3">
    <name type="scientific">Prevotella disiens DNF00882</name>
    <dbReference type="NCBI Taxonomy" id="1401075"/>
    <lineage>
        <taxon>Bacteria</taxon>
        <taxon>Pseudomonadati</taxon>
        <taxon>Bacteroidota</taxon>
        <taxon>Bacteroidia</taxon>
        <taxon>Bacteroidales</taxon>
        <taxon>Prevotellaceae</taxon>
        <taxon>Prevotella</taxon>
    </lineage>
</organism>
<proteinExistence type="predicted"/>
<gene>
    <name evidence="2" type="ORF">HMPREF0654_07415</name>
</gene>
<name>A0A096C1M7_9BACT</name>
<keyword evidence="1" id="KW-1133">Transmembrane helix</keyword>
<keyword evidence="1" id="KW-0812">Transmembrane</keyword>
<dbReference type="EMBL" id="JRNR01000069">
    <property type="protein sequence ID" value="KGF48897.1"/>
    <property type="molecule type" value="Genomic_DNA"/>
</dbReference>
<comment type="caution">
    <text evidence="2">The sequence shown here is derived from an EMBL/GenBank/DDBJ whole genome shotgun (WGS) entry which is preliminary data.</text>
</comment>
<evidence type="ECO:0000313" key="2">
    <source>
        <dbReference type="EMBL" id="KGF48897.1"/>
    </source>
</evidence>
<feature type="transmembrane region" description="Helical" evidence="1">
    <location>
        <begin position="52"/>
        <end position="72"/>
    </location>
</feature>
<dbReference type="Proteomes" id="UP000029538">
    <property type="component" value="Unassembled WGS sequence"/>
</dbReference>
<evidence type="ECO:0008006" key="4">
    <source>
        <dbReference type="Google" id="ProtNLM"/>
    </source>
</evidence>
<keyword evidence="1" id="KW-0472">Membrane</keyword>
<protein>
    <recommendedName>
        <fullName evidence="4">Outer membrane protein beta-barrel domain-containing protein</fullName>
    </recommendedName>
</protein>
<evidence type="ECO:0000256" key="1">
    <source>
        <dbReference type="SAM" id="Phobius"/>
    </source>
</evidence>
<dbReference type="RefSeq" id="WP_036883555.1">
    <property type="nucleotide sequence ID" value="NZ_JRNR01000069.1"/>
</dbReference>
<reference evidence="2 3" key="1">
    <citation type="submission" date="2014-07" db="EMBL/GenBank/DDBJ databases">
        <authorList>
            <person name="McCorrison J."/>
            <person name="Sanka R."/>
            <person name="Torralba M."/>
            <person name="Gillis M."/>
            <person name="Haft D.H."/>
            <person name="Methe B."/>
            <person name="Sutton G."/>
            <person name="Nelson K.E."/>
        </authorList>
    </citation>
    <scope>NUCLEOTIDE SEQUENCE [LARGE SCALE GENOMIC DNA]</scope>
    <source>
        <strain evidence="2 3">DNF00882</strain>
    </source>
</reference>
<sequence>MKEKWEDNFQKVFSDYERKVPDGLLDDIKREIEKRKLIPNVKKSSATLIPLWVQQVAAAVAVVLIVMGGFLWGRKQAAETEFAALTPTASMATSTLPQKGNSNFMTNAWKSVKSMVNGVHVNGGTFSTNLFAAASNPFLSERGNNGATITNVGLPSTESIENIADLHRVTLGTMPQQDNYKLKQSDTQIQNNRVDKANRFERSAQLAAVCAGNLQSNELCYTNVPLYSMRNNDFEMADNMNYYQSMNLGLSVRYNVTSRWSFLTGLTYAKMRSATTMNDRNVGFHEQDLRTVVNAKEIQPQLSGKDEYNFTKQVGIYSQHGIGNYVNGGNVDNFYKSKPFNVHLNLGQRLNGNK</sequence>
<dbReference type="AlphaFoldDB" id="A0A096C1M7"/>